<dbReference type="GO" id="GO:0005886">
    <property type="term" value="C:plasma membrane"/>
    <property type="evidence" value="ECO:0007669"/>
    <property type="project" value="TreeGrafter"/>
</dbReference>
<evidence type="ECO:0000259" key="6">
    <source>
        <dbReference type="PROSITE" id="PS50192"/>
    </source>
</evidence>
<dbReference type="InterPro" id="IPR000727">
    <property type="entry name" value="T_SNARE_dom"/>
</dbReference>
<sequence length="258" mass="29759">MSNPFYTNSNPFENDEDNHTIRRNQPTRDEMSKDEQIQRMMQEIEESEQRQLESTRRALASIDDSERIGIATAEELLLQKEQLNNIEAKTGKINQDLKQTQKSITSVKSIFGGIKNWWNGDKDKEPTDSKSAVQGPSKLEKTIEEQNKSRPHPRERFQTDDGHGFYEEENLDSKFMQGARNPQAQQYFKPVTNSKREECVNENLDLMSEGMSRLKGLAIGLGDEIKTQNEQLDRINVQVGRADIKITDQNRQMRGILK</sequence>
<dbReference type="FunFam" id="1.20.5.110:FF:000041">
    <property type="entry name" value="Synaptosomal-associated protein 29"/>
    <property type="match status" value="1"/>
</dbReference>
<dbReference type="GO" id="GO:0031629">
    <property type="term" value="P:synaptic vesicle fusion to presynaptic active zone membrane"/>
    <property type="evidence" value="ECO:0007669"/>
    <property type="project" value="TreeGrafter"/>
</dbReference>
<evidence type="ECO:0000256" key="4">
    <source>
        <dbReference type="ARBA" id="ARBA00023054"/>
    </source>
</evidence>
<comment type="caution">
    <text evidence="7">The sequence shown here is derived from an EMBL/GenBank/DDBJ whole genome shotgun (WGS) entry which is preliminary data.</text>
</comment>
<evidence type="ECO:0000313" key="7">
    <source>
        <dbReference type="EMBL" id="KAH3857615.1"/>
    </source>
</evidence>
<evidence type="ECO:0000256" key="3">
    <source>
        <dbReference type="ARBA" id="ARBA00022927"/>
    </source>
</evidence>
<feature type="domain" description="T-SNARE coiled-coil homology" evidence="6">
    <location>
        <begin position="194"/>
        <end position="256"/>
    </location>
</feature>
<dbReference type="PROSITE" id="PS50192">
    <property type="entry name" value="T_SNARE"/>
    <property type="match status" value="2"/>
</dbReference>
<dbReference type="GO" id="GO:0005484">
    <property type="term" value="F:SNAP receptor activity"/>
    <property type="evidence" value="ECO:0007669"/>
    <property type="project" value="TreeGrafter"/>
</dbReference>
<dbReference type="SMART" id="SM00397">
    <property type="entry name" value="t_SNARE"/>
    <property type="match status" value="2"/>
</dbReference>
<protein>
    <recommendedName>
        <fullName evidence="6">t-SNARE coiled-coil homology domain-containing protein</fullName>
    </recommendedName>
</protein>
<dbReference type="SUPFAM" id="SSF58038">
    <property type="entry name" value="SNARE fusion complex"/>
    <property type="match status" value="2"/>
</dbReference>
<dbReference type="OrthoDB" id="18679at2759"/>
<keyword evidence="3" id="KW-0653">Protein transport</keyword>
<dbReference type="Gene3D" id="1.20.5.110">
    <property type="match status" value="2"/>
</dbReference>
<keyword evidence="2" id="KW-0813">Transport</keyword>
<accession>A0A9D4LFJ7</accession>
<dbReference type="PANTHER" id="PTHR19305">
    <property type="entry name" value="SYNAPTOSOMAL ASSOCIATED PROTEIN"/>
    <property type="match status" value="1"/>
</dbReference>
<dbReference type="GO" id="GO:0019905">
    <property type="term" value="F:syntaxin binding"/>
    <property type="evidence" value="ECO:0007669"/>
    <property type="project" value="TreeGrafter"/>
</dbReference>
<evidence type="ECO:0000313" key="8">
    <source>
        <dbReference type="Proteomes" id="UP000828390"/>
    </source>
</evidence>
<organism evidence="7 8">
    <name type="scientific">Dreissena polymorpha</name>
    <name type="common">Zebra mussel</name>
    <name type="synonym">Mytilus polymorpha</name>
    <dbReference type="NCBI Taxonomy" id="45954"/>
    <lineage>
        <taxon>Eukaryota</taxon>
        <taxon>Metazoa</taxon>
        <taxon>Spiralia</taxon>
        <taxon>Lophotrochozoa</taxon>
        <taxon>Mollusca</taxon>
        <taxon>Bivalvia</taxon>
        <taxon>Autobranchia</taxon>
        <taxon>Heteroconchia</taxon>
        <taxon>Euheterodonta</taxon>
        <taxon>Imparidentia</taxon>
        <taxon>Neoheterodontei</taxon>
        <taxon>Myida</taxon>
        <taxon>Dreissenoidea</taxon>
        <taxon>Dreissenidae</taxon>
        <taxon>Dreissena</taxon>
    </lineage>
</organism>
<dbReference type="Proteomes" id="UP000828390">
    <property type="component" value="Unassembled WGS sequence"/>
</dbReference>
<proteinExistence type="inferred from homology"/>
<reference evidence="7" key="1">
    <citation type="journal article" date="2019" name="bioRxiv">
        <title>The Genome of the Zebra Mussel, Dreissena polymorpha: A Resource for Invasive Species Research.</title>
        <authorList>
            <person name="McCartney M.A."/>
            <person name="Auch B."/>
            <person name="Kono T."/>
            <person name="Mallez S."/>
            <person name="Zhang Y."/>
            <person name="Obille A."/>
            <person name="Becker A."/>
            <person name="Abrahante J.E."/>
            <person name="Garbe J."/>
            <person name="Badalamenti J.P."/>
            <person name="Herman A."/>
            <person name="Mangelson H."/>
            <person name="Liachko I."/>
            <person name="Sullivan S."/>
            <person name="Sone E.D."/>
            <person name="Koren S."/>
            <person name="Silverstein K.A.T."/>
            <person name="Beckman K.B."/>
            <person name="Gohl D.M."/>
        </authorList>
    </citation>
    <scope>NUCLEOTIDE SEQUENCE</scope>
    <source>
        <strain evidence="7">Duluth1</strain>
        <tissue evidence="7">Whole animal</tissue>
    </source>
</reference>
<dbReference type="EMBL" id="JAIWYP010000003">
    <property type="protein sequence ID" value="KAH3857615.1"/>
    <property type="molecule type" value="Genomic_DNA"/>
</dbReference>
<comment type="similarity">
    <text evidence="1">Belongs to the SNAP-25 family.</text>
</comment>
<dbReference type="AlphaFoldDB" id="A0A9D4LFJ7"/>
<keyword evidence="8" id="KW-1185">Reference proteome</keyword>
<feature type="region of interest" description="Disordered" evidence="5">
    <location>
        <begin position="118"/>
        <end position="162"/>
    </location>
</feature>
<feature type="region of interest" description="Disordered" evidence="5">
    <location>
        <begin position="1"/>
        <end position="35"/>
    </location>
</feature>
<evidence type="ECO:0000256" key="2">
    <source>
        <dbReference type="ARBA" id="ARBA00022448"/>
    </source>
</evidence>
<feature type="compositionally biased region" description="Polar residues" evidence="5">
    <location>
        <begin position="1"/>
        <end position="12"/>
    </location>
</feature>
<feature type="compositionally biased region" description="Basic and acidic residues" evidence="5">
    <location>
        <begin position="26"/>
        <end position="35"/>
    </location>
</feature>
<reference evidence="7" key="2">
    <citation type="submission" date="2020-11" db="EMBL/GenBank/DDBJ databases">
        <authorList>
            <person name="McCartney M.A."/>
            <person name="Auch B."/>
            <person name="Kono T."/>
            <person name="Mallez S."/>
            <person name="Becker A."/>
            <person name="Gohl D.M."/>
            <person name="Silverstein K.A.T."/>
            <person name="Koren S."/>
            <person name="Bechman K.B."/>
            <person name="Herman A."/>
            <person name="Abrahante J.E."/>
            <person name="Garbe J."/>
        </authorList>
    </citation>
    <scope>NUCLEOTIDE SEQUENCE</scope>
    <source>
        <strain evidence="7">Duluth1</strain>
        <tissue evidence="7">Whole animal</tissue>
    </source>
</reference>
<gene>
    <name evidence="7" type="ORF">DPMN_100226</name>
</gene>
<dbReference type="GO" id="GO:0031201">
    <property type="term" value="C:SNARE complex"/>
    <property type="evidence" value="ECO:0007669"/>
    <property type="project" value="TreeGrafter"/>
</dbReference>
<name>A0A9D4LFJ7_DREPO</name>
<feature type="domain" description="T-SNARE coiled-coil homology" evidence="6">
    <location>
        <begin position="45"/>
        <end position="107"/>
    </location>
</feature>
<dbReference type="GO" id="GO:0015031">
    <property type="term" value="P:protein transport"/>
    <property type="evidence" value="ECO:0007669"/>
    <property type="project" value="UniProtKB-KW"/>
</dbReference>
<keyword evidence="4" id="KW-0175">Coiled coil</keyword>
<dbReference type="GO" id="GO:0098793">
    <property type="term" value="C:presynapse"/>
    <property type="evidence" value="ECO:0007669"/>
    <property type="project" value="GOC"/>
</dbReference>
<dbReference type="GO" id="GO:0016082">
    <property type="term" value="P:synaptic vesicle priming"/>
    <property type="evidence" value="ECO:0007669"/>
    <property type="project" value="TreeGrafter"/>
</dbReference>
<dbReference type="CDD" id="cd15887">
    <property type="entry name" value="SNARE_SNAP29N"/>
    <property type="match status" value="1"/>
</dbReference>
<dbReference type="PANTHER" id="PTHR19305:SF9">
    <property type="entry name" value="SYNAPTOSOMAL-ASSOCIATED PROTEIN 29"/>
    <property type="match status" value="1"/>
</dbReference>
<dbReference type="CDD" id="cd15856">
    <property type="entry name" value="SNARE_SNAP29C"/>
    <property type="match status" value="1"/>
</dbReference>
<evidence type="ECO:0000256" key="5">
    <source>
        <dbReference type="SAM" id="MobiDB-lite"/>
    </source>
</evidence>
<evidence type="ECO:0000256" key="1">
    <source>
        <dbReference type="ARBA" id="ARBA00009480"/>
    </source>
</evidence>
<feature type="compositionally biased region" description="Basic and acidic residues" evidence="5">
    <location>
        <begin position="138"/>
        <end position="162"/>
    </location>
</feature>